<reference evidence="2" key="1">
    <citation type="submission" date="2021-01" db="EMBL/GenBank/DDBJ databases">
        <title>Genome public.</title>
        <authorList>
            <person name="Liu C."/>
            <person name="Sun Q."/>
        </authorList>
    </citation>
    <scope>NUCLEOTIDE SEQUENCE [LARGE SCALE GENOMIC DNA]</scope>
    <source>
        <strain evidence="2">YIM B02556</strain>
    </source>
</reference>
<name>A0ABS1F4S8_9PROT</name>
<dbReference type="EMBL" id="JAENHM010000041">
    <property type="protein sequence ID" value="MBK1838393.1"/>
    <property type="molecule type" value="Genomic_DNA"/>
</dbReference>
<evidence type="ECO:0000313" key="1">
    <source>
        <dbReference type="EMBL" id="MBK1838393.1"/>
    </source>
</evidence>
<protein>
    <submittedName>
        <fullName evidence="1">Uncharacterized protein</fullName>
    </submittedName>
</protein>
<gene>
    <name evidence="1" type="ORF">JHL17_13315</name>
</gene>
<comment type="caution">
    <text evidence="1">The sequence shown here is derived from an EMBL/GenBank/DDBJ whole genome shotgun (WGS) entry which is preliminary data.</text>
</comment>
<proteinExistence type="predicted"/>
<keyword evidence="2" id="KW-1185">Reference proteome</keyword>
<dbReference type="Proteomes" id="UP000652760">
    <property type="component" value="Unassembled WGS sequence"/>
</dbReference>
<sequence length="83" mass="9479">MKKDHAMLYQTHKNGTNLPKYLADRGFEFDVTDGAEDRYWTADGETGLVVEEDVAGDLRCTLLDRDGNPVDRNLRLEDIRPQP</sequence>
<dbReference type="RefSeq" id="WP_200193838.1">
    <property type="nucleotide sequence ID" value="NZ_JAENHM010000041.1"/>
</dbReference>
<evidence type="ECO:0000313" key="2">
    <source>
        <dbReference type="Proteomes" id="UP000652760"/>
    </source>
</evidence>
<organism evidence="1 2">
    <name type="scientific">Azospirillum endophyticum</name>
    <dbReference type="NCBI Taxonomy" id="2800326"/>
    <lineage>
        <taxon>Bacteria</taxon>
        <taxon>Pseudomonadati</taxon>
        <taxon>Pseudomonadota</taxon>
        <taxon>Alphaproteobacteria</taxon>
        <taxon>Rhodospirillales</taxon>
        <taxon>Azospirillaceae</taxon>
        <taxon>Azospirillum</taxon>
    </lineage>
</organism>
<accession>A0ABS1F4S8</accession>